<protein>
    <submittedName>
        <fullName evidence="2">Uncharacterized protein</fullName>
    </submittedName>
</protein>
<sequence>MKKSVSFNENLNEIKYYEKEVIDNTEDYLSTIFKYCCSSRTNDDEGIDNDKKNNKDKDNKSD</sequence>
<organism evidence="2">
    <name type="scientific">viral metagenome</name>
    <dbReference type="NCBI Taxonomy" id="1070528"/>
    <lineage>
        <taxon>unclassified sequences</taxon>
        <taxon>metagenomes</taxon>
        <taxon>organismal metagenomes</taxon>
    </lineage>
</organism>
<name>A0A6C0C599_9ZZZZ</name>
<accession>A0A6C0C599</accession>
<feature type="compositionally biased region" description="Basic and acidic residues" evidence="1">
    <location>
        <begin position="48"/>
        <end position="62"/>
    </location>
</feature>
<feature type="region of interest" description="Disordered" evidence="1">
    <location>
        <begin position="39"/>
        <end position="62"/>
    </location>
</feature>
<evidence type="ECO:0000256" key="1">
    <source>
        <dbReference type="SAM" id="MobiDB-lite"/>
    </source>
</evidence>
<proteinExistence type="predicted"/>
<evidence type="ECO:0000313" key="2">
    <source>
        <dbReference type="EMBL" id="QHS99502.1"/>
    </source>
</evidence>
<dbReference type="AlphaFoldDB" id="A0A6C0C599"/>
<reference evidence="2" key="1">
    <citation type="journal article" date="2020" name="Nature">
        <title>Giant virus diversity and host interactions through global metagenomics.</title>
        <authorList>
            <person name="Schulz F."/>
            <person name="Roux S."/>
            <person name="Paez-Espino D."/>
            <person name="Jungbluth S."/>
            <person name="Walsh D.A."/>
            <person name="Denef V.J."/>
            <person name="McMahon K.D."/>
            <person name="Konstantinidis K.T."/>
            <person name="Eloe-Fadrosh E.A."/>
            <person name="Kyrpides N.C."/>
            <person name="Woyke T."/>
        </authorList>
    </citation>
    <scope>NUCLEOTIDE SEQUENCE</scope>
    <source>
        <strain evidence="2">GVMAG-M-3300020187-37</strain>
    </source>
</reference>
<dbReference type="EMBL" id="MN739344">
    <property type="protein sequence ID" value="QHS99502.1"/>
    <property type="molecule type" value="Genomic_DNA"/>
</dbReference>